<organism evidence="9 10">
    <name type="scientific">Plantibacter flavus</name>
    <dbReference type="NCBI Taxonomy" id="150123"/>
    <lineage>
        <taxon>Bacteria</taxon>
        <taxon>Bacillati</taxon>
        <taxon>Actinomycetota</taxon>
        <taxon>Actinomycetes</taxon>
        <taxon>Micrococcales</taxon>
        <taxon>Microbacteriaceae</taxon>
        <taxon>Plantibacter</taxon>
    </lineage>
</organism>
<keyword evidence="5 7" id="KW-1133">Transmembrane helix</keyword>
<gene>
    <name evidence="9" type="ORF">EDD42_3065</name>
</gene>
<keyword evidence="10" id="KW-1185">Reference proteome</keyword>
<name>A0A3N2C616_9MICO</name>
<dbReference type="GO" id="GO:0005886">
    <property type="term" value="C:plasma membrane"/>
    <property type="evidence" value="ECO:0007669"/>
    <property type="project" value="UniProtKB-SubCell"/>
</dbReference>
<feature type="domain" description="ABC3 transporter permease C-terminal" evidence="8">
    <location>
        <begin position="242"/>
        <end position="353"/>
    </location>
</feature>
<evidence type="ECO:0000313" key="10">
    <source>
        <dbReference type="Proteomes" id="UP000266915"/>
    </source>
</evidence>
<dbReference type="EMBL" id="RKHL01000001">
    <property type="protein sequence ID" value="ROR82963.1"/>
    <property type="molecule type" value="Genomic_DNA"/>
</dbReference>
<keyword evidence="4 7" id="KW-0812">Transmembrane</keyword>
<evidence type="ECO:0000313" key="9">
    <source>
        <dbReference type="EMBL" id="ROR82963.1"/>
    </source>
</evidence>
<evidence type="ECO:0000256" key="7">
    <source>
        <dbReference type="SAM" id="Phobius"/>
    </source>
</evidence>
<reference evidence="9 10" key="1">
    <citation type="submission" date="2018-11" db="EMBL/GenBank/DDBJ databases">
        <title>Sequencing the genomes of 1000 actinobacteria strains.</title>
        <authorList>
            <person name="Klenk H.-P."/>
        </authorList>
    </citation>
    <scope>NUCLEOTIDE SEQUENCE [LARGE SCALE GENOMIC DNA]</scope>
    <source>
        <strain evidence="9 10">DSM 14012</strain>
    </source>
</reference>
<keyword evidence="6 7" id="KW-0472">Membrane</keyword>
<keyword evidence="2" id="KW-0813">Transport</keyword>
<dbReference type="AlphaFoldDB" id="A0A3N2C616"/>
<evidence type="ECO:0000256" key="2">
    <source>
        <dbReference type="ARBA" id="ARBA00022448"/>
    </source>
</evidence>
<sequence length="361" mass="36241">MFVAWRDMRFATGRFVLIGAVVALITLLVGFLSGLTAGLANQNISAITGLGASSIVLAAPSDGEQATFADSAIDADAATTWAAVPGVDGVQELGISQTRMTTDDARTSVALFGISGDAVAGHAADVPADGTARLSRTAAEALHVSRGDTVSIGGSELRVGSVVDDQWYSHTPVVWTSLSEWRSLQAAQGSPGDGATALAITGNPSAAAVTGAEQATGTVSKDVLSSLLAIGSFRSEIGSLLLMVAMLFGISALVIGAFFTVWTMQRAGDVAILKALGATTRRLSLDALGQALVLLVLGVGLGIGITAALGSAAGTALPFVLSPLTTLVPGVIMIALGLIGAAFALRSILSADPLTALGGNR</sequence>
<evidence type="ECO:0000256" key="3">
    <source>
        <dbReference type="ARBA" id="ARBA00022475"/>
    </source>
</evidence>
<dbReference type="PANTHER" id="PTHR43738">
    <property type="entry name" value="ABC TRANSPORTER, MEMBRANE PROTEIN"/>
    <property type="match status" value="1"/>
</dbReference>
<dbReference type="RefSeq" id="WP_085513968.1">
    <property type="nucleotide sequence ID" value="NZ_FXAP01000006.1"/>
</dbReference>
<dbReference type="Proteomes" id="UP000266915">
    <property type="component" value="Unassembled WGS sequence"/>
</dbReference>
<dbReference type="PANTHER" id="PTHR43738:SF1">
    <property type="entry name" value="HEMIN TRANSPORT SYSTEM PERMEASE PROTEIN HRTB-RELATED"/>
    <property type="match status" value="1"/>
</dbReference>
<comment type="subcellular location">
    <subcellularLocation>
        <location evidence="1">Cell membrane</location>
        <topology evidence="1">Multi-pass membrane protein</topology>
    </subcellularLocation>
</comment>
<dbReference type="InterPro" id="IPR003838">
    <property type="entry name" value="ABC3_permease_C"/>
</dbReference>
<accession>A0A3N2C616</accession>
<evidence type="ECO:0000256" key="4">
    <source>
        <dbReference type="ARBA" id="ARBA00022692"/>
    </source>
</evidence>
<keyword evidence="3" id="KW-1003">Cell membrane</keyword>
<comment type="caution">
    <text evidence="9">The sequence shown here is derived from an EMBL/GenBank/DDBJ whole genome shotgun (WGS) entry which is preliminary data.</text>
</comment>
<evidence type="ECO:0000256" key="1">
    <source>
        <dbReference type="ARBA" id="ARBA00004651"/>
    </source>
</evidence>
<dbReference type="InterPro" id="IPR051125">
    <property type="entry name" value="ABC-4/HrtB_transporter"/>
</dbReference>
<dbReference type="Pfam" id="PF02687">
    <property type="entry name" value="FtsX"/>
    <property type="match status" value="1"/>
</dbReference>
<feature type="transmembrane region" description="Helical" evidence="7">
    <location>
        <begin position="291"/>
        <end position="321"/>
    </location>
</feature>
<evidence type="ECO:0000259" key="8">
    <source>
        <dbReference type="Pfam" id="PF02687"/>
    </source>
</evidence>
<evidence type="ECO:0000256" key="5">
    <source>
        <dbReference type="ARBA" id="ARBA00022989"/>
    </source>
</evidence>
<feature type="transmembrane region" description="Helical" evidence="7">
    <location>
        <begin position="240"/>
        <end position="264"/>
    </location>
</feature>
<proteinExistence type="predicted"/>
<evidence type="ECO:0000256" key="6">
    <source>
        <dbReference type="ARBA" id="ARBA00023136"/>
    </source>
</evidence>
<protein>
    <submittedName>
        <fullName evidence="9">Putative ABC transport system permease protein</fullName>
    </submittedName>
</protein>
<feature type="transmembrane region" description="Helical" evidence="7">
    <location>
        <begin position="327"/>
        <end position="345"/>
    </location>
</feature>